<keyword evidence="3" id="KW-0238">DNA-binding</keyword>
<feature type="domain" description="DUF4158" evidence="6">
    <location>
        <begin position="5"/>
        <end position="171"/>
    </location>
</feature>
<evidence type="ECO:0000256" key="3">
    <source>
        <dbReference type="ARBA" id="ARBA00023125"/>
    </source>
</evidence>
<evidence type="ECO:0000256" key="4">
    <source>
        <dbReference type="ARBA" id="ARBA00023172"/>
    </source>
</evidence>
<comment type="similarity">
    <text evidence="1">Belongs to the transposase 7 family.</text>
</comment>
<name>A0ABW8M2Z7_9ACTN</name>
<protein>
    <submittedName>
        <fullName evidence="7">Tn3 family transposase</fullName>
    </submittedName>
</protein>
<evidence type="ECO:0000313" key="7">
    <source>
        <dbReference type="EMBL" id="MFK4272555.1"/>
    </source>
</evidence>
<keyword evidence="4" id="KW-0233">DNA recombination</keyword>
<sequence length="1021" mass="112934">MPVEFLTDEQAAGYAAFRGAPSRSELERFFFLDDADRELVESKRRAHNRLGFAVQLTTVRFLGVFPEDAASVPVEVVDYLAGQLGIADSTVLEAYGEREKTRFEHMWELRRLLEYREFAEVEAELRAWVDARAWTTGEGPKALFDAAVGWLRERRVLLPGVTTLARLVASVREAANQRLWDTLYGLLNTGQRAVLDSLLVVPFGQRVSELDRLRRGPVRVSGPQMKWSLERAREIADLGMGELDVSGVPPRRLAELSRYGVDGKATLLRRHGDSRRLATLLSTAVHLTTRAVDDALDLLEVLVATKLLARAERDTAKEKLKTLPKVERAGMRLATAFQVVFDTTSEQVDTDTGEVTGPKVATFDAMWEQIEAVIPRQELAAAIAALFELTPPLDSDADEARRAMLVGRFGTVRPFLKLLVEVVDFGATPEGLPVLKALKSLPDLMGRKKVGPAEVDTDLLAGSWRRLVLASPQLEPGTVDWKAYTFCVLEQVHRMLRRKEVFAKNSSKWGDPRAKLLAGEAWEQAKPTVLASLGLPEAAGEHLAARAALLDGTYREVASRLPANAQIVFDDDGRLHFAALEPEPEPASLLELRAAVNAMLPRVDLPEVLLEVFSWTGADQAFTSVTGGEARLRDLHVTIAALLVAHGCNVGYTPVIGGLDALKYGRLSHVDQTYLRLETYRAANATLIAAQASIPLAQAWGGGLVASVDGMRFVVPVPSVYARPNPKYFGRRGGATWLNLINDQAAGLGGKVVAGTPRDSLYVLDVLYDRDGGRRPDMIVTDTASYSDIVFGLLTLAGYTYAPQLADLPDQKMWRIDRATDYGAFQDAARGRVDLARVERHWEDILRIIGSIHTGAVRAYDVIRMLSRDGRPTPLGDAIAHYGRISKSLHILRLADEPGYRRQIKTQANLQEGRHALARKIFHGRAGQLYQNYQDGMEDQIGALGLVLNALVLFNTRHMDAALTQLRADGFEVRDQDVARLSPFVRHHVNIYLDTLRPPSGMMPACLRRKPSPEKTPFWHS</sequence>
<evidence type="ECO:0000259" key="5">
    <source>
        <dbReference type="Pfam" id="PF01526"/>
    </source>
</evidence>
<accession>A0ABW8M2Z7</accession>
<comment type="caution">
    <text evidence="7">The sequence shown here is derived from an EMBL/GenBank/DDBJ whole genome shotgun (WGS) entry which is preliminary data.</text>
</comment>
<evidence type="ECO:0000256" key="2">
    <source>
        <dbReference type="ARBA" id="ARBA00022578"/>
    </source>
</evidence>
<evidence type="ECO:0000313" key="8">
    <source>
        <dbReference type="Proteomes" id="UP001620295"/>
    </source>
</evidence>
<evidence type="ECO:0000259" key="6">
    <source>
        <dbReference type="Pfam" id="PF13700"/>
    </source>
</evidence>
<dbReference type="InterPro" id="IPR002513">
    <property type="entry name" value="Tn3_Tnp_DDE_dom"/>
</dbReference>
<dbReference type="InterPro" id="IPR047653">
    <property type="entry name" value="Tn3-like_transpos"/>
</dbReference>
<reference evidence="7 8" key="1">
    <citation type="submission" date="2024-11" db="EMBL/GenBank/DDBJ databases">
        <title>The Natural Products Discovery Center: Release of the First 8490 Sequenced Strains for Exploring Actinobacteria Biosynthetic Diversity.</title>
        <authorList>
            <person name="Kalkreuter E."/>
            <person name="Kautsar S.A."/>
            <person name="Yang D."/>
            <person name="Bader C.D."/>
            <person name="Teijaro C.N."/>
            <person name="Fluegel L."/>
            <person name="Davis C.M."/>
            <person name="Simpson J.R."/>
            <person name="Lauterbach L."/>
            <person name="Steele A.D."/>
            <person name="Gui C."/>
            <person name="Meng S."/>
            <person name="Li G."/>
            <person name="Viehrig K."/>
            <person name="Ye F."/>
            <person name="Su P."/>
            <person name="Kiefer A.F."/>
            <person name="Nichols A."/>
            <person name="Cepeda A.J."/>
            <person name="Yan W."/>
            <person name="Fan B."/>
            <person name="Jiang Y."/>
            <person name="Adhikari A."/>
            <person name="Zheng C.-J."/>
            <person name="Schuster L."/>
            <person name="Cowan T.M."/>
            <person name="Smanski M.J."/>
            <person name="Chevrette M.G."/>
            <person name="De Carvalho L.P.S."/>
            <person name="Shen B."/>
        </authorList>
    </citation>
    <scope>NUCLEOTIDE SEQUENCE [LARGE SCALE GENOMIC DNA]</scope>
    <source>
        <strain evidence="7 8">NPDC020863</strain>
    </source>
</reference>
<proteinExistence type="inferred from homology"/>
<feature type="domain" description="Tn3 transposase DDE" evidence="5">
    <location>
        <begin position="607"/>
        <end position="992"/>
    </location>
</feature>
<keyword evidence="2" id="KW-0815">Transposition</keyword>
<dbReference type="Pfam" id="PF01526">
    <property type="entry name" value="DDE_Tnp_Tn3"/>
    <property type="match status" value="1"/>
</dbReference>
<dbReference type="InterPro" id="IPR025296">
    <property type="entry name" value="DUF4158"/>
</dbReference>
<dbReference type="Pfam" id="PF13700">
    <property type="entry name" value="DUF4158"/>
    <property type="match status" value="1"/>
</dbReference>
<dbReference type="Proteomes" id="UP001620295">
    <property type="component" value="Unassembled WGS sequence"/>
</dbReference>
<keyword evidence="8" id="KW-1185">Reference proteome</keyword>
<organism evidence="7 8">
    <name type="scientific">Streptomyces milbemycinicus</name>
    <dbReference type="NCBI Taxonomy" id="476552"/>
    <lineage>
        <taxon>Bacteria</taxon>
        <taxon>Bacillati</taxon>
        <taxon>Actinomycetota</taxon>
        <taxon>Actinomycetes</taxon>
        <taxon>Kitasatosporales</taxon>
        <taxon>Streptomycetaceae</taxon>
        <taxon>Streptomyces</taxon>
    </lineage>
</organism>
<gene>
    <name evidence="7" type="ORF">ACI2L5_47910</name>
</gene>
<evidence type="ECO:0000256" key="1">
    <source>
        <dbReference type="ARBA" id="ARBA00009402"/>
    </source>
</evidence>
<dbReference type="RefSeq" id="WP_404748852.1">
    <property type="nucleotide sequence ID" value="NZ_JBJDQH010000028.1"/>
</dbReference>
<dbReference type="NCBIfam" id="NF033527">
    <property type="entry name" value="transpos_Tn3"/>
    <property type="match status" value="1"/>
</dbReference>
<dbReference type="EMBL" id="JBJDQH010000028">
    <property type="protein sequence ID" value="MFK4272555.1"/>
    <property type="molecule type" value="Genomic_DNA"/>
</dbReference>